<dbReference type="GO" id="GO:0097272">
    <property type="term" value="P:ammonium homeostasis"/>
    <property type="evidence" value="ECO:0007669"/>
    <property type="project" value="TreeGrafter"/>
</dbReference>
<keyword evidence="6 8" id="KW-0472">Membrane</keyword>
<evidence type="ECO:0000256" key="4">
    <source>
        <dbReference type="ARBA" id="ARBA00022692"/>
    </source>
</evidence>
<evidence type="ECO:0000256" key="6">
    <source>
        <dbReference type="ARBA" id="ARBA00023136"/>
    </source>
</evidence>
<dbReference type="PANTHER" id="PTHR11730">
    <property type="entry name" value="AMMONIUM TRANSPORTER"/>
    <property type="match status" value="1"/>
</dbReference>
<proteinExistence type="inferred from homology"/>
<evidence type="ECO:0000256" key="5">
    <source>
        <dbReference type="ARBA" id="ARBA00022989"/>
    </source>
</evidence>
<keyword evidence="7" id="KW-0924">Ammonia transport</keyword>
<evidence type="ECO:0000259" key="9">
    <source>
        <dbReference type="Pfam" id="PF00909"/>
    </source>
</evidence>
<dbReference type="EMBL" id="ABVL01000037">
    <property type="protein sequence ID" value="EDY16241.1"/>
    <property type="molecule type" value="Genomic_DNA"/>
</dbReference>
<dbReference type="InParanoid" id="B4DBF1"/>
<evidence type="ECO:0000313" key="11">
    <source>
        <dbReference type="Proteomes" id="UP000005824"/>
    </source>
</evidence>
<gene>
    <name evidence="10" type="ORF">CfE428DRAFT_6242</name>
</gene>
<feature type="domain" description="Ammonium transporter AmtB-like" evidence="9">
    <location>
        <begin position="5"/>
        <end position="69"/>
    </location>
</feature>
<dbReference type="Gene3D" id="1.10.3430.10">
    <property type="entry name" value="Ammonium transporter AmtB like domains"/>
    <property type="match status" value="1"/>
</dbReference>
<reference evidence="10 11" key="1">
    <citation type="journal article" date="2011" name="J. Bacteriol.">
        <title>Genome sequence of Chthoniobacter flavus Ellin428, an aerobic heterotrophic soil bacterium.</title>
        <authorList>
            <person name="Kant R."/>
            <person name="van Passel M.W."/>
            <person name="Palva A."/>
            <person name="Lucas S."/>
            <person name="Lapidus A."/>
            <person name="Glavina Del Rio T."/>
            <person name="Dalin E."/>
            <person name="Tice H."/>
            <person name="Bruce D."/>
            <person name="Goodwin L."/>
            <person name="Pitluck S."/>
            <person name="Larimer F.W."/>
            <person name="Land M.L."/>
            <person name="Hauser L."/>
            <person name="Sangwan P."/>
            <person name="de Vos W.M."/>
            <person name="Janssen P.H."/>
            <person name="Smidt H."/>
        </authorList>
    </citation>
    <scope>NUCLEOTIDE SEQUENCE [LARGE SCALE GENOMIC DNA]</scope>
    <source>
        <strain evidence="10 11">Ellin428</strain>
    </source>
</reference>
<dbReference type="GO" id="GO:0008519">
    <property type="term" value="F:ammonium channel activity"/>
    <property type="evidence" value="ECO:0007669"/>
    <property type="project" value="InterPro"/>
</dbReference>
<evidence type="ECO:0000256" key="1">
    <source>
        <dbReference type="ARBA" id="ARBA00004141"/>
    </source>
</evidence>
<dbReference type="Proteomes" id="UP000005824">
    <property type="component" value="Unassembled WGS sequence"/>
</dbReference>
<evidence type="ECO:0000256" key="8">
    <source>
        <dbReference type="SAM" id="Phobius"/>
    </source>
</evidence>
<keyword evidence="5 8" id="KW-1133">Transmembrane helix</keyword>
<keyword evidence="4 8" id="KW-0812">Transmembrane</keyword>
<comment type="similarity">
    <text evidence="2">Belongs to the ammonia transporter channel (TC 1.A.11.2) family.</text>
</comment>
<dbReference type="Pfam" id="PF00909">
    <property type="entry name" value="Ammonium_transp"/>
    <property type="match status" value="1"/>
</dbReference>
<dbReference type="InterPro" id="IPR029020">
    <property type="entry name" value="Ammonium/urea_transptr"/>
</dbReference>
<evidence type="ECO:0000256" key="7">
    <source>
        <dbReference type="ARBA" id="ARBA00023177"/>
    </source>
</evidence>
<protein>
    <submittedName>
        <fullName evidence="10">Ammonium transporter</fullName>
    </submittedName>
</protein>
<sequence>MRAGLVCGPRLGKYGPDGKPRPIPGHDTTIVMLGTFILAFGWFGFNPGSTLAGTDNRIAVIAGDTMLAGGSPLPSVRWSPSIS</sequence>
<evidence type="ECO:0000256" key="3">
    <source>
        <dbReference type="ARBA" id="ARBA00022448"/>
    </source>
</evidence>
<keyword evidence="11" id="KW-1185">Reference proteome</keyword>
<dbReference type="InterPro" id="IPR024041">
    <property type="entry name" value="NH4_transpt_AmtB-like_dom"/>
</dbReference>
<organism evidence="10 11">
    <name type="scientific">Chthoniobacter flavus Ellin428</name>
    <dbReference type="NCBI Taxonomy" id="497964"/>
    <lineage>
        <taxon>Bacteria</taxon>
        <taxon>Pseudomonadati</taxon>
        <taxon>Verrucomicrobiota</taxon>
        <taxon>Spartobacteria</taxon>
        <taxon>Chthoniobacterales</taxon>
        <taxon>Chthoniobacteraceae</taxon>
        <taxon>Chthoniobacter</taxon>
    </lineage>
</organism>
<accession>B4DBF1</accession>
<name>B4DBF1_9BACT</name>
<dbReference type="AlphaFoldDB" id="B4DBF1"/>
<keyword evidence="3" id="KW-0813">Transport</keyword>
<dbReference type="SUPFAM" id="SSF111352">
    <property type="entry name" value="Ammonium transporter"/>
    <property type="match status" value="1"/>
</dbReference>
<dbReference type="GO" id="GO:0016020">
    <property type="term" value="C:membrane"/>
    <property type="evidence" value="ECO:0007669"/>
    <property type="project" value="UniProtKB-SubCell"/>
</dbReference>
<comment type="subcellular location">
    <subcellularLocation>
        <location evidence="1">Membrane</location>
        <topology evidence="1">Multi-pass membrane protein</topology>
    </subcellularLocation>
</comment>
<comment type="caution">
    <text evidence="10">The sequence shown here is derived from an EMBL/GenBank/DDBJ whole genome shotgun (WGS) entry which is preliminary data.</text>
</comment>
<evidence type="ECO:0000256" key="2">
    <source>
        <dbReference type="ARBA" id="ARBA00005887"/>
    </source>
</evidence>
<evidence type="ECO:0000313" key="10">
    <source>
        <dbReference type="EMBL" id="EDY16241.1"/>
    </source>
</evidence>
<dbReference type="PANTHER" id="PTHR11730:SF6">
    <property type="entry name" value="AMMONIUM TRANSPORTER"/>
    <property type="match status" value="1"/>
</dbReference>
<feature type="transmembrane region" description="Helical" evidence="8">
    <location>
        <begin position="28"/>
        <end position="45"/>
    </location>
</feature>
<dbReference type="STRING" id="497964.CfE428DRAFT_6242"/>
<dbReference type="eggNOG" id="COG0004">
    <property type="taxonomic scope" value="Bacteria"/>
</dbReference>